<evidence type="ECO:0008006" key="3">
    <source>
        <dbReference type="Google" id="ProtNLM"/>
    </source>
</evidence>
<proteinExistence type="predicted"/>
<name>A0ABY2KFW5_9STAP</name>
<gene>
    <name evidence="1" type="ORF">E2556_01170</name>
</gene>
<comment type="caution">
    <text evidence="1">The sequence shown here is derived from an EMBL/GenBank/DDBJ whole genome shotgun (WGS) entry which is preliminary data.</text>
</comment>
<organism evidence="1 2">
    <name type="scientific">Staphylococcus croceilyticus</name>
    <dbReference type="NCBI Taxonomy" id="319942"/>
    <lineage>
        <taxon>Bacteria</taxon>
        <taxon>Bacillati</taxon>
        <taxon>Bacillota</taxon>
        <taxon>Bacilli</taxon>
        <taxon>Bacillales</taxon>
        <taxon>Staphylococcaceae</taxon>
        <taxon>Staphylococcus</taxon>
    </lineage>
</organism>
<evidence type="ECO:0000313" key="2">
    <source>
        <dbReference type="Proteomes" id="UP000298482"/>
    </source>
</evidence>
<accession>A0ABY2KFW5</accession>
<reference evidence="1 2" key="1">
    <citation type="submission" date="2019-04" db="EMBL/GenBank/DDBJ databases">
        <title>Genomic characterization of Staphylococcus petrasii strains.</title>
        <authorList>
            <person name="Vrbovska V."/>
            <person name="Kovarovic V."/>
            <person name="Maslanova I."/>
            <person name="Indrakova A."/>
            <person name="Petras P."/>
            <person name="Sedo O."/>
            <person name="Svec P."/>
            <person name="Fisarova L."/>
            <person name="Sedlacek I."/>
            <person name="Doskar J."/>
            <person name="Pantucek R."/>
        </authorList>
    </citation>
    <scope>NUCLEOTIDE SEQUENCE [LARGE SCALE GENOMIC DNA]</scope>
    <source>
        <strain evidence="1 2">CCM 8421</strain>
    </source>
</reference>
<dbReference type="EMBL" id="SRJF01000001">
    <property type="protein sequence ID" value="TGA80956.1"/>
    <property type="molecule type" value="Genomic_DNA"/>
</dbReference>
<dbReference type="RefSeq" id="WP_103328369.1">
    <property type="nucleotide sequence ID" value="NZ_PPRD01000008.1"/>
</dbReference>
<protein>
    <recommendedName>
        <fullName evidence="3">Phage protein</fullName>
    </recommendedName>
</protein>
<keyword evidence="2" id="KW-1185">Reference proteome</keyword>
<dbReference type="Proteomes" id="UP000298482">
    <property type="component" value="Unassembled WGS sequence"/>
</dbReference>
<evidence type="ECO:0000313" key="1">
    <source>
        <dbReference type="EMBL" id="TGA80956.1"/>
    </source>
</evidence>
<sequence>MKEYVKGLKTSILEGIVHGYKDYIHVRTKAHRTMEISEAYAYVRSNHIEHQVAMHIKEYMEFQKSNAGPSWKYLKFSGSGLSNNQPLSFILKNEKYFNAEAVTLGKNAFNKKGEKEKEYLRELISKNQNIDFDKLQIEYQNPHQMDWDDYLSNPNQNATKQKNEGIFNIITYNIDANTKMINSVKIWTPNPMNNKAIMMEDLSEEVMRIIAHEEDYLIENEEFKEFQTINDTEVQIVDPEKEFGFVFETEEIEKTN</sequence>